<feature type="region of interest" description="Disordered" evidence="1">
    <location>
        <begin position="119"/>
        <end position="138"/>
    </location>
</feature>
<proteinExistence type="predicted"/>
<evidence type="ECO:0000313" key="4">
    <source>
        <dbReference type="Proteomes" id="UP001374535"/>
    </source>
</evidence>
<dbReference type="PANTHER" id="PTHR10791:SF44">
    <property type="entry name" value="BIDIRECTIONAL SUGAR TRANSPORTER SWEET1"/>
    <property type="match status" value="1"/>
</dbReference>
<dbReference type="AlphaFoldDB" id="A0AAQ3P042"/>
<feature type="transmembrane region" description="Helical" evidence="2">
    <location>
        <begin position="7"/>
        <end position="24"/>
    </location>
</feature>
<feature type="compositionally biased region" description="Polar residues" evidence="1">
    <location>
        <begin position="127"/>
        <end position="138"/>
    </location>
</feature>
<evidence type="ECO:0000256" key="2">
    <source>
        <dbReference type="SAM" id="Phobius"/>
    </source>
</evidence>
<feature type="non-terminal residue" evidence="3">
    <location>
        <position position="138"/>
    </location>
</feature>
<keyword evidence="2" id="KW-0812">Transmembrane</keyword>
<keyword evidence="4" id="KW-1185">Reference proteome</keyword>
<dbReference type="EMBL" id="CP144699">
    <property type="protein sequence ID" value="WVZ19175.1"/>
    <property type="molecule type" value="Genomic_DNA"/>
</dbReference>
<evidence type="ECO:0000313" key="3">
    <source>
        <dbReference type="EMBL" id="WVZ19175.1"/>
    </source>
</evidence>
<gene>
    <name evidence="3" type="ORF">V8G54_006497</name>
</gene>
<name>A0AAQ3P042_VIGMU</name>
<dbReference type="InterPro" id="IPR047664">
    <property type="entry name" value="SWEET"/>
</dbReference>
<dbReference type="GO" id="GO:0016020">
    <property type="term" value="C:membrane"/>
    <property type="evidence" value="ECO:0007669"/>
    <property type="project" value="TreeGrafter"/>
</dbReference>
<keyword evidence="2" id="KW-0472">Membrane</keyword>
<accession>A0AAQ3P042</accession>
<dbReference type="Proteomes" id="UP001374535">
    <property type="component" value="Chromosome 2"/>
</dbReference>
<dbReference type="PANTHER" id="PTHR10791">
    <property type="entry name" value="RAG1-ACTIVATING PROTEIN 1"/>
    <property type="match status" value="1"/>
</dbReference>
<keyword evidence="2" id="KW-1133">Transmembrane helix</keyword>
<feature type="transmembrane region" description="Helical" evidence="2">
    <location>
        <begin position="81"/>
        <end position="100"/>
    </location>
</feature>
<feature type="transmembrane region" description="Helical" evidence="2">
    <location>
        <begin position="30"/>
        <end position="52"/>
    </location>
</feature>
<organism evidence="3 4">
    <name type="scientific">Vigna mungo</name>
    <name type="common">Black gram</name>
    <name type="synonym">Phaseolus mungo</name>
    <dbReference type="NCBI Taxonomy" id="3915"/>
    <lineage>
        <taxon>Eukaryota</taxon>
        <taxon>Viridiplantae</taxon>
        <taxon>Streptophyta</taxon>
        <taxon>Embryophyta</taxon>
        <taxon>Tracheophyta</taxon>
        <taxon>Spermatophyta</taxon>
        <taxon>Magnoliopsida</taxon>
        <taxon>eudicotyledons</taxon>
        <taxon>Gunneridae</taxon>
        <taxon>Pentapetalae</taxon>
        <taxon>rosids</taxon>
        <taxon>fabids</taxon>
        <taxon>Fabales</taxon>
        <taxon>Fabaceae</taxon>
        <taxon>Papilionoideae</taxon>
        <taxon>50 kb inversion clade</taxon>
        <taxon>NPAAA clade</taxon>
        <taxon>indigoferoid/millettioid clade</taxon>
        <taxon>Phaseoleae</taxon>
        <taxon>Vigna</taxon>
    </lineage>
</organism>
<reference evidence="3 4" key="1">
    <citation type="journal article" date="2023" name="Life. Sci Alliance">
        <title>Evolutionary insights into 3D genome organization and epigenetic landscape of Vigna mungo.</title>
        <authorList>
            <person name="Junaid A."/>
            <person name="Singh B."/>
            <person name="Bhatia S."/>
        </authorList>
    </citation>
    <scope>NUCLEOTIDE SEQUENCE [LARGE SCALE GENOMIC DNA]</scope>
    <source>
        <strain evidence="3">Urdbean</strain>
    </source>
</reference>
<evidence type="ECO:0000256" key="1">
    <source>
        <dbReference type="SAM" id="MobiDB-lite"/>
    </source>
</evidence>
<sequence>STVNGTGSLIEIVYVLIFIVLAPKKQKAKILGLFTFVLSVFSAVVFVSLFALHGNSRKLFCGFAAAIFSIIMYGSPLSIMVPNGVGSALGAMQLILYFIYRDNKGDAVKKSPTVEEFMEMGDAKPQQGKQSNANGTQG</sequence>
<protein>
    <submittedName>
        <fullName evidence="3">Uncharacterized protein</fullName>
    </submittedName>
</protein>
<dbReference type="GO" id="GO:0051119">
    <property type="term" value="F:sugar transmembrane transporter activity"/>
    <property type="evidence" value="ECO:0007669"/>
    <property type="project" value="InterPro"/>
</dbReference>
<dbReference type="Gene3D" id="1.20.1280.290">
    <property type="match status" value="1"/>
</dbReference>